<evidence type="ECO:0000313" key="1">
    <source>
        <dbReference type="EMBL" id="MFC4063544.1"/>
    </source>
</evidence>
<proteinExistence type="predicted"/>
<dbReference type="RefSeq" id="WP_378064560.1">
    <property type="nucleotide sequence ID" value="NZ_JBHSBL010000002.1"/>
</dbReference>
<sequence>MTIDHRPLFDARRTAYLQEGPPPAEVRRNRLGRLLVAVRAEDPDPFAGEIPVR</sequence>
<evidence type="ECO:0000313" key="2">
    <source>
        <dbReference type="Proteomes" id="UP001595867"/>
    </source>
</evidence>
<comment type="caution">
    <text evidence="1">The sequence shown here is derived from an EMBL/GenBank/DDBJ whole genome shotgun (WGS) entry which is preliminary data.</text>
</comment>
<organism evidence="1 2">
    <name type="scientific">Actinoplanes subglobosus</name>
    <dbReference type="NCBI Taxonomy" id="1547892"/>
    <lineage>
        <taxon>Bacteria</taxon>
        <taxon>Bacillati</taxon>
        <taxon>Actinomycetota</taxon>
        <taxon>Actinomycetes</taxon>
        <taxon>Micromonosporales</taxon>
        <taxon>Micromonosporaceae</taxon>
        <taxon>Actinoplanes</taxon>
    </lineage>
</organism>
<dbReference type="EMBL" id="JBHSBL010000002">
    <property type="protein sequence ID" value="MFC4063544.1"/>
    <property type="molecule type" value="Genomic_DNA"/>
</dbReference>
<accession>A0ABV8IHX5</accession>
<gene>
    <name evidence="1" type="ORF">ACFO0C_01280</name>
</gene>
<keyword evidence="2" id="KW-1185">Reference proteome</keyword>
<reference evidence="2" key="1">
    <citation type="journal article" date="2019" name="Int. J. Syst. Evol. Microbiol.">
        <title>The Global Catalogue of Microorganisms (GCM) 10K type strain sequencing project: providing services to taxonomists for standard genome sequencing and annotation.</title>
        <authorList>
            <consortium name="The Broad Institute Genomics Platform"/>
            <consortium name="The Broad Institute Genome Sequencing Center for Infectious Disease"/>
            <person name="Wu L."/>
            <person name="Ma J."/>
        </authorList>
    </citation>
    <scope>NUCLEOTIDE SEQUENCE [LARGE SCALE GENOMIC DNA]</scope>
    <source>
        <strain evidence="2">TBRC 5832</strain>
    </source>
</reference>
<protein>
    <submittedName>
        <fullName evidence="1">Uncharacterized protein</fullName>
    </submittedName>
</protein>
<dbReference type="Proteomes" id="UP001595867">
    <property type="component" value="Unassembled WGS sequence"/>
</dbReference>
<name>A0ABV8IHX5_9ACTN</name>